<dbReference type="OrthoDB" id="9796786at2"/>
<dbReference type="SUPFAM" id="SSF47413">
    <property type="entry name" value="lambda repressor-like DNA-binding domains"/>
    <property type="match status" value="1"/>
</dbReference>
<dbReference type="Proteomes" id="UP000286701">
    <property type="component" value="Unassembled WGS sequence"/>
</dbReference>
<dbReference type="InterPro" id="IPR010982">
    <property type="entry name" value="Lambda_DNA-bd_dom_sf"/>
</dbReference>
<organism evidence="1 2">
    <name type="scientific">Mucilaginibacter gilvus</name>
    <dbReference type="NCBI Taxonomy" id="2305909"/>
    <lineage>
        <taxon>Bacteria</taxon>
        <taxon>Pseudomonadati</taxon>
        <taxon>Bacteroidota</taxon>
        <taxon>Sphingobacteriia</taxon>
        <taxon>Sphingobacteriales</taxon>
        <taxon>Sphingobacteriaceae</taxon>
        <taxon>Mucilaginibacter</taxon>
    </lineage>
</organism>
<evidence type="ECO:0000313" key="1">
    <source>
        <dbReference type="EMBL" id="RWY57539.1"/>
    </source>
</evidence>
<proteinExistence type="predicted"/>
<comment type="caution">
    <text evidence="1">The sequence shown here is derived from an EMBL/GenBank/DDBJ whole genome shotgun (WGS) entry which is preliminary data.</text>
</comment>
<accession>A0A3S3VNT8</accession>
<gene>
    <name evidence="1" type="ORF">EPL05_03140</name>
</gene>
<reference evidence="1 2" key="1">
    <citation type="submission" date="2019-01" db="EMBL/GenBank/DDBJ databases">
        <title>Mucilaginibacter antarcticum sp. nov., isolated from antarctic soil.</title>
        <authorList>
            <person name="Yan Y.-Q."/>
            <person name="Du Z.-J."/>
        </authorList>
    </citation>
    <scope>NUCLEOTIDE SEQUENCE [LARGE SCALE GENOMIC DNA]</scope>
    <source>
        <strain evidence="1 2">F01003</strain>
    </source>
</reference>
<protein>
    <recommendedName>
        <fullName evidence="3">HTH cro/C1-type domain-containing protein</fullName>
    </recommendedName>
</protein>
<sequence>MEENDKHKDIDALLNRILSENEKVNFFPLRELFDQRLSYLEITKNQASNILDADQKTIDSILAGEARKIDFVTILKLSNFLEIPYEELMNKYFKLISDTHNESILLAKKRSFIVNNFDLPRLKKIGFIDGINDFEHIEERINTFFGYKSVFEHAKYKITAAFSSGKRLTGKSSLMFWYATAGQSLERTPNPYEYDREGLIDYFPQIRWHSMNLENGLQLVAKALYKFGVTLIVVPKFNTDLHIKGATLAYRDKPCIVLTKYTDYYATIWFTLIHEIFHVLYDWDEIRKEKYHITGETDSININEAEADNFARQYLFSDDKMEKILPHISEPRYVKIFAEQNHVHPSIIYTFYSRDNKNYSRFHKQMTPQFDLSLEPFNFYEFGDFKAFKPIKDITNKRNLQLQY</sequence>
<dbReference type="RefSeq" id="WP_128532045.1">
    <property type="nucleotide sequence ID" value="NZ_SBIW01000001.1"/>
</dbReference>
<dbReference type="Gene3D" id="1.10.10.2910">
    <property type="match status" value="1"/>
</dbReference>
<dbReference type="AlphaFoldDB" id="A0A3S3VNT8"/>
<evidence type="ECO:0000313" key="2">
    <source>
        <dbReference type="Proteomes" id="UP000286701"/>
    </source>
</evidence>
<name>A0A3S3VNT8_9SPHI</name>
<dbReference type="EMBL" id="SBIW01000001">
    <property type="protein sequence ID" value="RWY57539.1"/>
    <property type="molecule type" value="Genomic_DNA"/>
</dbReference>
<dbReference type="GO" id="GO:0003677">
    <property type="term" value="F:DNA binding"/>
    <property type="evidence" value="ECO:0007669"/>
    <property type="project" value="InterPro"/>
</dbReference>
<evidence type="ECO:0008006" key="3">
    <source>
        <dbReference type="Google" id="ProtNLM"/>
    </source>
</evidence>
<keyword evidence="2" id="KW-1185">Reference proteome</keyword>